<dbReference type="Gene3D" id="1.25.40.10">
    <property type="entry name" value="Tetratricopeptide repeat domain"/>
    <property type="match status" value="1"/>
</dbReference>
<dbReference type="Proteomes" id="UP000054481">
    <property type="component" value="Unassembled WGS sequence"/>
</dbReference>
<gene>
    <name evidence="4" type="ORF">HIM_04488</name>
</gene>
<keyword evidence="5" id="KW-1185">Reference proteome</keyword>
<dbReference type="PANTHER" id="PTHR47942">
    <property type="entry name" value="TETRATRICOPEPTIDE REPEAT (TPR)-LIKE SUPERFAMILY PROTEIN-RELATED"/>
    <property type="match status" value="1"/>
</dbReference>
<dbReference type="InterPro" id="IPR002885">
    <property type="entry name" value="PPR_rpt"/>
</dbReference>
<evidence type="ECO:0000313" key="4">
    <source>
        <dbReference type="EMBL" id="KJZ76032.1"/>
    </source>
</evidence>
<dbReference type="PANTHER" id="PTHR47942:SF105">
    <property type="entry name" value="ATPASE EXPRESSION PROTEIN 3"/>
    <property type="match status" value="1"/>
</dbReference>
<dbReference type="PROSITE" id="PS51375">
    <property type="entry name" value="PPR"/>
    <property type="match status" value="1"/>
</dbReference>
<reference evidence="4 5" key="1">
    <citation type="journal article" date="2014" name="Genome Biol. Evol.">
        <title>Comparative genomics and transcriptomics analyses reveal divergent lifestyle features of nematode endoparasitic fungus Hirsutella minnesotensis.</title>
        <authorList>
            <person name="Lai Y."/>
            <person name="Liu K."/>
            <person name="Zhang X."/>
            <person name="Zhang X."/>
            <person name="Li K."/>
            <person name="Wang N."/>
            <person name="Shu C."/>
            <person name="Wu Y."/>
            <person name="Wang C."/>
            <person name="Bushley K.E."/>
            <person name="Xiang M."/>
            <person name="Liu X."/>
        </authorList>
    </citation>
    <scope>NUCLEOTIDE SEQUENCE [LARGE SCALE GENOMIC DNA]</scope>
    <source>
        <strain evidence="4 5">3608</strain>
    </source>
</reference>
<accession>A0A0F8A1A0</accession>
<dbReference type="AlphaFoldDB" id="A0A0F8A1A0"/>
<dbReference type="EMBL" id="KQ030513">
    <property type="protein sequence ID" value="KJZ76032.1"/>
    <property type="molecule type" value="Genomic_DNA"/>
</dbReference>
<sequence>MAGSFLSCAACLRRINQVAVPRRALVSASTIPARSAISTGRRSRRFSTAQETGSVALAEPSDAHVITPFFSGAKLRRDGSRVMDEKEEATLNRIVAKQLEYLRDPLHIADRVSKLLRVEEFDQALIMTRQASLHHNVVVSWNHLIDYQLRQQRLKPAIKLLNDMKKRGQLPNVQTYTVIFRGLARSDHPALAVSEAIKQYHVLLNDARLEPNSIHLNAVLNVCAKADDMDSLFLVAETINDSVRAPDAFTYTIIFNALRSTVIDETKSLSEEQIASNIRKTVDRAKGLWSEIMAKWAAGRLIIDEQLVCSMARVLLTSPRRQDKEEVLDLLQQAMNIPNLTKPVASDPFRDEEMKGIATSGSAVAVPSSKALYAIPRQNTLALLLATLKMSRQTTVGIKYWNLLVRHYGIIPDKDNWLRMFLMLRTAKASAHAAAILDLVPDEHLDAKLFRLAMETCVSDNINRNSLDHSIIILESMMNRLPLPDLQALRLHLRVALVCHAHHRAEAQRGNAEAARREYGAQIGDALERLWNPYREIHRHYFQTKIPRGRPGTKENKRSVYNDKREVVALARHMFSAFNKVINERMLPEQDLAKFRPMGARINREIQTFYAGRDFQEPNIGRTDLSKDEMMDEQEPDRRQVSNLRVGGDFVWDTQRPFEPKSLRENTQVTEPRQSAKDSPHPDGGVD</sequence>
<dbReference type="Pfam" id="PF13041">
    <property type="entry name" value="PPR_2"/>
    <property type="match status" value="1"/>
</dbReference>
<organism evidence="4 5">
    <name type="scientific">Hirsutella minnesotensis 3608</name>
    <dbReference type="NCBI Taxonomy" id="1043627"/>
    <lineage>
        <taxon>Eukaryota</taxon>
        <taxon>Fungi</taxon>
        <taxon>Dikarya</taxon>
        <taxon>Ascomycota</taxon>
        <taxon>Pezizomycotina</taxon>
        <taxon>Sordariomycetes</taxon>
        <taxon>Hypocreomycetidae</taxon>
        <taxon>Hypocreales</taxon>
        <taxon>Ophiocordycipitaceae</taxon>
        <taxon>Hirsutella</taxon>
    </lineage>
</organism>
<evidence type="ECO:0000256" key="3">
    <source>
        <dbReference type="SAM" id="MobiDB-lite"/>
    </source>
</evidence>
<proteinExistence type="predicted"/>
<name>A0A0F8A1A0_9HYPO</name>
<evidence type="ECO:0000256" key="1">
    <source>
        <dbReference type="ARBA" id="ARBA00022737"/>
    </source>
</evidence>
<feature type="repeat" description="PPR" evidence="2">
    <location>
        <begin position="137"/>
        <end position="171"/>
    </location>
</feature>
<dbReference type="InterPro" id="IPR011990">
    <property type="entry name" value="TPR-like_helical_dom_sf"/>
</dbReference>
<feature type="region of interest" description="Disordered" evidence="3">
    <location>
        <begin position="617"/>
        <end position="687"/>
    </location>
</feature>
<evidence type="ECO:0008006" key="6">
    <source>
        <dbReference type="Google" id="ProtNLM"/>
    </source>
</evidence>
<dbReference type="InterPro" id="IPR051222">
    <property type="entry name" value="PPR/CCM1_RNA-binding"/>
</dbReference>
<evidence type="ECO:0000313" key="5">
    <source>
        <dbReference type="Proteomes" id="UP000054481"/>
    </source>
</evidence>
<protein>
    <recommendedName>
        <fullName evidence="6">Pentacotripeptide-repeat region of PRORP domain-containing protein</fullName>
    </recommendedName>
</protein>
<dbReference type="OrthoDB" id="185373at2759"/>
<evidence type="ECO:0000256" key="2">
    <source>
        <dbReference type="PROSITE-ProRule" id="PRU00708"/>
    </source>
</evidence>
<keyword evidence="1" id="KW-0677">Repeat</keyword>